<dbReference type="PANTHER" id="PTHR11618">
    <property type="entry name" value="TRANSCRIPTION INITIATION FACTOR IIB-RELATED"/>
    <property type="match status" value="1"/>
</dbReference>
<dbReference type="Gene3D" id="1.10.472.170">
    <property type="match status" value="1"/>
</dbReference>
<evidence type="ECO:0000256" key="2">
    <source>
        <dbReference type="ARBA" id="ARBA00023163"/>
    </source>
</evidence>
<comment type="caution">
    <text evidence="6">The sequence shown here is derived from an EMBL/GenBank/DDBJ whole genome shotgun (WGS) entry which is preliminary data.</text>
</comment>
<evidence type="ECO:0000256" key="4">
    <source>
        <dbReference type="PROSITE-ProRule" id="PRU00469"/>
    </source>
</evidence>
<reference evidence="6 7" key="1">
    <citation type="journal article" name="Sci. Rep.">
        <title>Genome-scale phylogenetic analyses confirm Olpidium as the closest living zoosporic fungus to the non-flagellated, terrestrial fungi.</title>
        <authorList>
            <person name="Chang Y."/>
            <person name="Rochon D."/>
            <person name="Sekimoto S."/>
            <person name="Wang Y."/>
            <person name="Chovatia M."/>
            <person name="Sandor L."/>
            <person name="Salamov A."/>
            <person name="Grigoriev I.V."/>
            <person name="Stajich J.E."/>
            <person name="Spatafora J.W."/>
        </authorList>
    </citation>
    <scope>NUCLEOTIDE SEQUENCE [LARGE SCALE GENOMIC DNA]</scope>
    <source>
        <strain evidence="6">S191</strain>
    </source>
</reference>
<proteinExistence type="predicted"/>
<dbReference type="InterPro" id="IPR000812">
    <property type="entry name" value="TFIIB"/>
</dbReference>
<dbReference type="GO" id="GO:0097550">
    <property type="term" value="C:transcription preinitiation complex"/>
    <property type="evidence" value="ECO:0007669"/>
    <property type="project" value="TreeGrafter"/>
</dbReference>
<keyword evidence="4" id="KW-0862">Zinc</keyword>
<protein>
    <recommendedName>
        <fullName evidence="3">General transcription factor TFIIB</fullName>
    </recommendedName>
</protein>
<evidence type="ECO:0000313" key="7">
    <source>
        <dbReference type="Proteomes" id="UP000673691"/>
    </source>
</evidence>
<dbReference type="GO" id="GO:0008270">
    <property type="term" value="F:zinc ion binding"/>
    <property type="evidence" value="ECO:0007669"/>
    <property type="project" value="UniProtKB-KW"/>
</dbReference>
<dbReference type="OrthoDB" id="5589860at2759"/>
<dbReference type="GO" id="GO:0017025">
    <property type="term" value="F:TBP-class protein binding"/>
    <property type="evidence" value="ECO:0007669"/>
    <property type="project" value="TreeGrafter"/>
</dbReference>
<feature type="non-terminal residue" evidence="6">
    <location>
        <position position="161"/>
    </location>
</feature>
<dbReference type="GO" id="GO:0016251">
    <property type="term" value="F:RNA polymerase II general transcription initiation factor activity"/>
    <property type="evidence" value="ECO:0007669"/>
    <property type="project" value="TreeGrafter"/>
</dbReference>
<accession>A0A8H7ZUS4</accession>
<dbReference type="Pfam" id="PF08271">
    <property type="entry name" value="Zn_Ribbon_TF"/>
    <property type="match status" value="1"/>
</dbReference>
<dbReference type="Proteomes" id="UP000673691">
    <property type="component" value="Unassembled WGS sequence"/>
</dbReference>
<keyword evidence="4" id="KW-0479">Metal-binding</keyword>
<dbReference type="GO" id="GO:0070897">
    <property type="term" value="P:transcription preinitiation complex assembly"/>
    <property type="evidence" value="ECO:0007669"/>
    <property type="project" value="InterPro"/>
</dbReference>
<dbReference type="GO" id="GO:0005634">
    <property type="term" value="C:nucleus"/>
    <property type="evidence" value="ECO:0007669"/>
    <property type="project" value="TreeGrafter"/>
</dbReference>
<dbReference type="GO" id="GO:0006367">
    <property type="term" value="P:transcription initiation at RNA polymerase II promoter"/>
    <property type="evidence" value="ECO:0007669"/>
    <property type="project" value="TreeGrafter"/>
</dbReference>
<name>A0A8H7ZUS4_9FUNG</name>
<keyword evidence="2" id="KW-0804">Transcription</keyword>
<dbReference type="InterPro" id="IPR013137">
    <property type="entry name" value="Znf_TFIIB"/>
</dbReference>
<evidence type="ECO:0000313" key="6">
    <source>
        <dbReference type="EMBL" id="KAG5459796.1"/>
    </source>
</evidence>
<dbReference type="AlphaFoldDB" id="A0A8H7ZUS4"/>
<sequence>MDVHVRSPPQLPTGPLPNLQVPDLNIILMCKECRVMPPNIVESFSSGDLVCGDCGLVLGDRIIDTRSEWRTFADDEGDDPSRVGSAANPLLNGAQLDTIISKRDGGTRTAGALARAQGRATAQKGERELVQAYKEISVMAEAIGLPKNISDQAKQFYKRWG</sequence>
<organism evidence="6 7">
    <name type="scientific">Olpidium bornovanus</name>
    <dbReference type="NCBI Taxonomy" id="278681"/>
    <lineage>
        <taxon>Eukaryota</taxon>
        <taxon>Fungi</taxon>
        <taxon>Fungi incertae sedis</taxon>
        <taxon>Olpidiomycota</taxon>
        <taxon>Olpidiomycotina</taxon>
        <taxon>Olpidiomycetes</taxon>
        <taxon>Olpidiales</taxon>
        <taxon>Olpidiaceae</taxon>
        <taxon>Olpidium</taxon>
    </lineage>
</organism>
<evidence type="ECO:0000256" key="1">
    <source>
        <dbReference type="ARBA" id="ARBA00023015"/>
    </source>
</evidence>
<dbReference type="SUPFAM" id="SSF57783">
    <property type="entry name" value="Zinc beta-ribbon"/>
    <property type="match status" value="1"/>
</dbReference>
<keyword evidence="7" id="KW-1185">Reference proteome</keyword>
<dbReference type="EMBL" id="JAEFCI010006289">
    <property type="protein sequence ID" value="KAG5459796.1"/>
    <property type="molecule type" value="Genomic_DNA"/>
</dbReference>
<dbReference type="PROSITE" id="PS51134">
    <property type="entry name" value="ZF_TFIIB"/>
    <property type="match status" value="1"/>
</dbReference>
<keyword evidence="4" id="KW-0863">Zinc-finger</keyword>
<dbReference type="PRINTS" id="PR00685">
    <property type="entry name" value="TIFACTORIIB"/>
</dbReference>
<dbReference type="FunFam" id="2.20.25.10:FF:000036">
    <property type="entry name" value="Transcription initiation factor IIB"/>
    <property type="match status" value="1"/>
</dbReference>
<evidence type="ECO:0000256" key="3">
    <source>
        <dbReference type="ARBA" id="ARBA00031706"/>
    </source>
</evidence>
<evidence type="ECO:0000259" key="5">
    <source>
        <dbReference type="PROSITE" id="PS51134"/>
    </source>
</evidence>
<gene>
    <name evidence="6" type="ORF">BJ554DRAFT_8246</name>
</gene>
<keyword evidence="1" id="KW-0805">Transcription regulation</keyword>
<feature type="domain" description="TFIIB-type" evidence="5">
    <location>
        <begin position="26"/>
        <end position="59"/>
    </location>
</feature>
<dbReference type="PANTHER" id="PTHR11618:SF13">
    <property type="entry name" value="TRANSCRIPTION INITIATION FACTOR IIB"/>
    <property type="match status" value="1"/>
</dbReference>